<dbReference type="NCBIfam" id="NF003843">
    <property type="entry name" value="PRK05422.1"/>
    <property type="match status" value="1"/>
</dbReference>
<dbReference type="SUPFAM" id="SSF74982">
    <property type="entry name" value="Small protein B (SmpB)"/>
    <property type="match status" value="1"/>
</dbReference>
<dbReference type="PANTHER" id="PTHR30308:SF2">
    <property type="entry name" value="SSRA-BINDING PROTEIN"/>
    <property type="match status" value="1"/>
</dbReference>
<evidence type="ECO:0000256" key="3">
    <source>
        <dbReference type="HAMAP-Rule" id="MF_00023"/>
    </source>
</evidence>
<comment type="caution">
    <text evidence="5">The sequence shown here is derived from an EMBL/GenBank/DDBJ whole genome shotgun (WGS) entry which is preliminary data.</text>
</comment>
<dbReference type="PROSITE" id="PS01317">
    <property type="entry name" value="SSRP"/>
    <property type="match status" value="1"/>
</dbReference>
<evidence type="ECO:0000256" key="4">
    <source>
        <dbReference type="SAM" id="MobiDB-lite"/>
    </source>
</evidence>
<sequence length="158" mass="18325">MAPREPEPRRLAAQNRRARFDYFIEDTLEAGLMLTGTEVKSLRSGRASINESYAGLDHGELYLFNAYIPEYLQAGRWLQHEVRRPRKLLVHKRELNKLMGAIKQKGVTLVPMTVYFNDRGIAKVQVGLATGKRKVDKRETEKARTWQRDKARLMREKG</sequence>
<dbReference type="HAMAP" id="MF_00023">
    <property type="entry name" value="SmpB"/>
    <property type="match status" value="1"/>
</dbReference>
<dbReference type="InterPro" id="IPR020081">
    <property type="entry name" value="SsrA-bd_prot_CS"/>
</dbReference>
<dbReference type="EMBL" id="JABFDB010000002">
    <property type="protein sequence ID" value="NYZ19152.1"/>
    <property type="molecule type" value="Genomic_DNA"/>
</dbReference>
<dbReference type="CDD" id="cd09294">
    <property type="entry name" value="SmpB"/>
    <property type="match status" value="1"/>
</dbReference>
<dbReference type="Pfam" id="PF01668">
    <property type="entry name" value="SmpB"/>
    <property type="match status" value="1"/>
</dbReference>
<organism evidence="5 6">
    <name type="scientific">Azospirillum oleiclasticum</name>
    <dbReference type="NCBI Taxonomy" id="2735135"/>
    <lineage>
        <taxon>Bacteria</taxon>
        <taxon>Pseudomonadati</taxon>
        <taxon>Pseudomonadota</taxon>
        <taxon>Alphaproteobacteria</taxon>
        <taxon>Rhodospirillales</taxon>
        <taxon>Azospirillaceae</taxon>
        <taxon>Azospirillum</taxon>
    </lineage>
</organism>
<evidence type="ECO:0000313" key="6">
    <source>
        <dbReference type="Proteomes" id="UP000584642"/>
    </source>
</evidence>
<dbReference type="InterPro" id="IPR000037">
    <property type="entry name" value="SsrA-bd_prot"/>
</dbReference>
<dbReference type="PANTHER" id="PTHR30308">
    <property type="entry name" value="TMRNA-BINDING COMPONENT OF TRANS-TRANSLATION TAGGING COMPLEX"/>
    <property type="match status" value="1"/>
</dbReference>
<dbReference type="Proteomes" id="UP000584642">
    <property type="component" value="Unassembled WGS sequence"/>
</dbReference>
<protein>
    <recommendedName>
        <fullName evidence="3">SsrA-binding protein</fullName>
    </recommendedName>
    <alternativeName>
        <fullName evidence="3">Small protein B</fullName>
    </alternativeName>
</protein>
<dbReference type="InterPro" id="IPR023620">
    <property type="entry name" value="SmpB"/>
</dbReference>
<accession>A0ABX2T4Z0</accession>
<reference evidence="5 6" key="1">
    <citation type="submission" date="2020-05" db="EMBL/GenBank/DDBJ databases">
        <title>Azospirillum oleiclasticum sp. nov, a nitrogen-fixing and heavy crude oil-emulsifying bacterium isolated from the crude oil of Yumen Oilfield.</title>
        <authorList>
            <person name="Wu D."/>
            <person name="Cai M."/>
            <person name="Zhang X."/>
        </authorList>
    </citation>
    <scope>NUCLEOTIDE SEQUENCE [LARGE SCALE GENOMIC DNA]</scope>
    <source>
        <strain evidence="5 6">ROY-1-1-2</strain>
    </source>
</reference>
<name>A0ABX2T4Z0_9PROT</name>
<comment type="similarity">
    <text evidence="3">Belongs to the SmpB family.</text>
</comment>
<comment type="function">
    <text evidence="3">Required for rescue of stalled ribosomes mediated by trans-translation. Binds to transfer-messenger RNA (tmRNA), required for stable association of tmRNA with ribosomes. tmRNA and SmpB together mimic tRNA shape, replacing the anticodon stem-loop with SmpB. tmRNA is encoded by the ssrA gene; the 2 termini fold to resemble tRNA(Ala) and it encodes a 'tag peptide', a short internal open reading frame. During trans-translation Ala-aminoacylated tmRNA acts like a tRNA, entering the A-site of stalled ribosomes, displacing the stalled mRNA. The ribosome then switches to translate the ORF on the tmRNA; the nascent peptide is terminated with the 'tag peptide' encoded by the tmRNA and targeted for degradation. The ribosome is freed to recommence translation, which seems to be the essential function of trans-translation.</text>
</comment>
<evidence type="ECO:0000256" key="2">
    <source>
        <dbReference type="ARBA" id="ARBA00022884"/>
    </source>
</evidence>
<gene>
    <name evidence="3 5" type="primary">smpB</name>
    <name evidence="5" type="ORF">HND93_05465</name>
</gene>
<feature type="region of interest" description="Disordered" evidence="4">
    <location>
        <begin position="138"/>
        <end position="158"/>
    </location>
</feature>
<dbReference type="Gene3D" id="2.40.280.10">
    <property type="match status" value="1"/>
</dbReference>
<dbReference type="NCBIfam" id="TIGR00086">
    <property type="entry name" value="smpB"/>
    <property type="match status" value="1"/>
</dbReference>
<keyword evidence="2 3" id="KW-0694">RNA-binding</keyword>
<evidence type="ECO:0000256" key="1">
    <source>
        <dbReference type="ARBA" id="ARBA00022490"/>
    </source>
</evidence>
<proteinExistence type="inferred from homology"/>
<keyword evidence="1 3" id="KW-0963">Cytoplasm</keyword>
<keyword evidence="6" id="KW-1185">Reference proteome</keyword>
<dbReference type="RefSeq" id="WP_180280928.1">
    <property type="nucleotide sequence ID" value="NZ_JABFDB010000002.1"/>
</dbReference>
<evidence type="ECO:0000313" key="5">
    <source>
        <dbReference type="EMBL" id="NYZ19152.1"/>
    </source>
</evidence>
<comment type="subcellular location">
    <subcellularLocation>
        <location evidence="3">Cytoplasm</location>
    </subcellularLocation>
    <text evidence="3">The tmRNA-SmpB complex associates with stalled 70S ribosomes.</text>
</comment>